<dbReference type="EMBL" id="JBHSON010000100">
    <property type="protein sequence ID" value="MFC5752971.1"/>
    <property type="molecule type" value="Genomic_DNA"/>
</dbReference>
<dbReference type="RefSeq" id="WP_378289507.1">
    <property type="nucleotide sequence ID" value="NZ_JBHSON010000100.1"/>
</dbReference>
<evidence type="ECO:0000313" key="3">
    <source>
        <dbReference type="EMBL" id="MFC5752971.1"/>
    </source>
</evidence>
<proteinExistence type="predicted"/>
<feature type="transmembrane region" description="Helical" evidence="2">
    <location>
        <begin position="196"/>
        <end position="227"/>
    </location>
</feature>
<feature type="transmembrane region" description="Helical" evidence="2">
    <location>
        <begin position="72"/>
        <end position="92"/>
    </location>
</feature>
<keyword evidence="2" id="KW-0472">Membrane</keyword>
<organism evidence="3 4">
    <name type="scientific">Actinomadura rugatobispora</name>
    <dbReference type="NCBI Taxonomy" id="1994"/>
    <lineage>
        <taxon>Bacteria</taxon>
        <taxon>Bacillati</taxon>
        <taxon>Actinomycetota</taxon>
        <taxon>Actinomycetes</taxon>
        <taxon>Streptosporangiales</taxon>
        <taxon>Thermomonosporaceae</taxon>
        <taxon>Actinomadura</taxon>
    </lineage>
</organism>
<gene>
    <name evidence="3" type="ORF">ACFPZN_45780</name>
</gene>
<reference evidence="4" key="1">
    <citation type="journal article" date="2019" name="Int. J. Syst. Evol. Microbiol.">
        <title>The Global Catalogue of Microorganisms (GCM) 10K type strain sequencing project: providing services to taxonomists for standard genome sequencing and annotation.</title>
        <authorList>
            <consortium name="The Broad Institute Genomics Platform"/>
            <consortium name="The Broad Institute Genome Sequencing Center for Infectious Disease"/>
            <person name="Wu L."/>
            <person name="Ma J."/>
        </authorList>
    </citation>
    <scope>NUCLEOTIDE SEQUENCE [LARGE SCALE GENOMIC DNA]</scope>
    <source>
        <strain evidence="4">KCTC 42087</strain>
    </source>
</reference>
<dbReference type="Proteomes" id="UP001596074">
    <property type="component" value="Unassembled WGS sequence"/>
</dbReference>
<evidence type="ECO:0000256" key="1">
    <source>
        <dbReference type="SAM" id="MobiDB-lite"/>
    </source>
</evidence>
<evidence type="ECO:0000256" key="2">
    <source>
        <dbReference type="SAM" id="Phobius"/>
    </source>
</evidence>
<keyword evidence="2" id="KW-0812">Transmembrane</keyword>
<sequence>MPTPDGWDERAVPGGGAAGNEGAVPSEEVPGAGGGGVALGGEIPFRPLSISEMLDGAVACVRLYPRAVLGPSVAITTVIQVAGSLAAFFFVGRTARDEVSPGWVVRSIGTQFTLGIFGLVLSAFGIVLLAGLLGPVLGRGLFGMPVTLRGAWRDLRPRLGRLVAVGAAVTLVPLLGMALPVLPFALFVAVDAHPALGVLAALAGFPLGAALMVWLYVLLVLAAPAVVMERESVGGALRRAWTLSKGRWWRTFGTLLLAILVTVFMGFFALRIPFLLVELLFFGGGGAGESQALLAMAVDTVGRIVSWSVVLPFDAGVIALLYFDRRMRREGLDLELRTRAHERRRANGRAPAEGASHDGGGVEDEGFFEHWRPDLAEHAATPYGLQRYGSGALS</sequence>
<evidence type="ECO:0008006" key="5">
    <source>
        <dbReference type="Google" id="ProtNLM"/>
    </source>
</evidence>
<keyword evidence="4" id="KW-1185">Reference proteome</keyword>
<keyword evidence="2" id="KW-1133">Transmembrane helix</keyword>
<protein>
    <recommendedName>
        <fullName evidence="5">Glycerophosphoryl diester phosphodiesterase membrane domain-containing protein</fullName>
    </recommendedName>
</protein>
<feature type="transmembrane region" description="Helical" evidence="2">
    <location>
        <begin position="112"/>
        <end position="138"/>
    </location>
</feature>
<feature type="transmembrane region" description="Helical" evidence="2">
    <location>
        <begin position="159"/>
        <end position="190"/>
    </location>
</feature>
<feature type="region of interest" description="Disordered" evidence="1">
    <location>
        <begin position="1"/>
        <end position="31"/>
    </location>
</feature>
<comment type="caution">
    <text evidence="3">The sequence shown here is derived from an EMBL/GenBank/DDBJ whole genome shotgun (WGS) entry which is preliminary data.</text>
</comment>
<evidence type="ECO:0000313" key="4">
    <source>
        <dbReference type="Proteomes" id="UP001596074"/>
    </source>
</evidence>
<accession>A0ABW1AEK5</accession>
<feature type="transmembrane region" description="Helical" evidence="2">
    <location>
        <begin position="304"/>
        <end position="323"/>
    </location>
</feature>
<feature type="transmembrane region" description="Helical" evidence="2">
    <location>
        <begin position="248"/>
        <end position="270"/>
    </location>
</feature>
<name>A0ABW1AEK5_9ACTN</name>